<feature type="non-terminal residue" evidence="1">
    <location>
        <position position="1"/>
    </location>
</feature>
<keyword evidence="2" id="KW-1185">Reference proteome</keyword>
<organism evidence="1 2">
    <name type="scientific">Trachymyrmex cornetzi</name>
    <dbReference type="NCBI Taxonomy" id="471704"/>
    <lineage>
        <taxon>Eukaryota</taxon>
        <taxon>Metazoa</taxon>
        <taxon>Ecdysozoa</taxon>
        <taxon>Arthropoda</taxon>
        <taxon>Hexapoda</taxon>
        <taxon>Insecta</taxon>
        <taxon>Pterygota</taxon>
        <taxon>Neoptera</taxon>
        <taxon>Endopterygota</taxon>
        <taxon>Hymenoptera</taxon>
        <taxon>Apocrita</taxon>
        <taxon>Aculeata</taxon>
        <taxon>Formicoidea</taxon>
        <taxon>Formicidae</taxon>
        <taxon>Myrmicinae</taxon>
        <taxon>Trachymyrmex</taxon>
    </lineage>
</organism>
<accession>A0A151JNP6</accession>
<reference evidence="1 2" key="1">
    <citation type="submission" date="2015-09" db="EMBL/GenBank/DDBJ databases">
        <title>Trachymyrmex cornetzi WGS genome.</title>
        <authorList>
            <person name="Nygaard S."/>
            <person name="Hu H."/>
            <person name="Boomsma J."/>
            <person name="Zhang G."/>
        </authorList>
    </citation>
    <scope>NUCLEOTIDE SEQUENCE [LARGE SCALE GENOMIC DNA]</scope>
    <source>
        <strain evidence="1">Tcor2-1</strain>
        <tissue evidence="1">Whole body</tissue>
    </source>
</reference>
<name>A0A151JNP6_9HYME</name>
<proteinExistence type="predicted"/>
<evidence type="ECO:0000313" key="2">
    <source>
        <dbReference type="Proteomes" id="UP000078492"/>
    </source>
</evidence>
<gene>
    <name evidence="1" type="ORF">ALC57_02422</name>
</gene>
<dbReference type="AlphaFoldDB" id="A0A151JNP6"/>
<evidence type="ECO:0000313" key="1">
    <source>
        <dbReference type="EMBL" id="KYN28176.1"/>
    </source>
</evidence>
<protein>
    <submittedName>
        <fullName evidence="1">Uncharacterized protein</fullName>
    </submittedName>
</protein>
<dbReference type="Proteomes" id="UP000078492">
    <property type="component" value="Unassembled WGS sequence"/>
</dbReference>
<sequence>LRDCWKEKEESKWKDLYGKERERFYNRNGWGINAREVREEGNGGRFEKEIIRRERDGQRQWEDSRLGFARYNERYEDFDTGKRGPNYLKRENLDRLGIGEGVRGLVRLRCGNMDERNKYWLDKEHKGCVFC</sequence>
<dbReference type="EMBL" id="KQ978812">
    <property type="protein sequence ID" value="KYN28176.1"/>
    <property type="molecule type" value="Genomic_DNA"/>
</dbReference>
<dbReference type="STRING" id="471704.A0A151JNP6"/>